<keyword evidence="9" id="KW-0735">Signal-anchor</keyword>
<comment type="catalytic activity">
    <reaction evidence="14">
        <text>L-prolyl-[collagen] + 2-oxoglutarate + O2 = trans-4-hydroxy-L-prolyl-[collagen] + succinate + CO2</text>
        <dbReference type="Rhea" id="RHEA:18945"/>
        <dbReference type="Rhea" id="RHEA-COMP:11676"/>
        <dbReference type="Rhea" id="RHEA-COMP:11680"/>
        <dbReference type="ChEBI" id="CHEBI:15379"/>
        <dbReference type="ChEBI" id="CHEBI:16526"/>
        <dbReference type="ChEBI" id="CHEBI:16810"/>
        <dbReference type="ChEBI" id="CHEBI:30031"/>
        <dbReference type="ChEBI" id="CHEBI:50342"/>
        <dbReference type="ChEBI" id="CHEBI:61965"/>
        <dbReference type="EC" id="1.14.11.2"/>
    </reaction>
</comment>
<evidence type="ECO:0000313" key="18">
    <source>
        <dbReference type="Proteomes" id="UP001151760"/>
    </source>
</evidence>
<reference evidence="17" key="1">
    <citation type="journal article" date="2022" name="Int. J. Mol. Sci.">
        <title>Draft Genome of Tanacetum Coccineum: Genomic Comparison of Closely Related Tanacetum-Family Plants.</title>
        <authorList>
            <person name="Yamashiro T."/>
            <person name="Shiraishi A."/>
            <person name="Nakayama K."/>
            <person name="Satake H."/>
        </authorList>
    </citation>
    <scope>NUCLEOTIDE SEQUENCE</scope>
</reference>
<dbReference type="Gene3D" id="2.60.120.620">
    <property type="entry name" value="q2cbj1_9rhob like domain"/>
    <property type="match status" value="1"/>
</dbReference>
<dbReference type="InterPro" id="IPR040453">
    <property type="entry name" value="Mnd1_HTH"/>
</dbReference>
<keyword evidence="18" id="KW-1185">Reference proteome</keyword>
<evidence type="ECO:0000256" key="8">
    <source>
        <dbReference type="ARBA" id="ARBA00022964"/>
    </source>
</evidence>
<evidence type="ECO:0000256" key="11">
    <source>
        <dbReference type="ARBA" id="ARBA00023002"/>
    </source>
</evidence>
<accession>A0ABQ5EAH6</accession>
<dbReference type="Proteomes" id="UP001151760">
    <property type="component" value="Unassembled WGS sequence"/>
</dbReference>
<evidence type="ECO:0000256" key="1">
    <source>
        <dbReference type="ARBA" id="ARBA00001961"/>
    </source>
</evidence>
<evidence type="ECO:0000256" key="14">
    <source>
        <dbReference type="ARBA" id="ARBA00049169"/>
    </source>
</evidence>
<feature type="domain" description="Prolyl 4-hydroxylase alpha subunit" evidence="16">
    <location>
        <begin position="75"/>
        <end position="267"/>
    </location>
</feature>
<proteinExistence type="inferred from homology"/>
<comment type="caution">
    <text evidence="17">The sequence shown here is derived from an EMBL/GenBank/DDBJ whole genome shotgun (WGS) entry which is preliminary data.</text>
</comment>
<comment type="subcellular location">
    <subcellularLocation>
        <location evidence="2">Endoplasmic reticulum membrane</location>
        <topology evidence="2">Single-pass type II membrane protein</topology>
    </subcellularLocation>
</comment>
<dbReference type="InterPro" id="IPR045054">
    <property type="entry name" value="P4HA-like"/>
</dbReference>
<comment type="cofactor">
    <cofactor evidence="1">
        <name>L-ascorbate</name>
        <dbReference type="ChEBI" id="CHEBI:38290"/>
    </cofactor>
</comment>
<gene>
    <name evidence="17" type="ORF">Tco_0974051</name>
</gene>
<keyword evidence="12" id="KW-0408">Iron</keyword>
<keyword evidence="13" id="KW-0472">Membrane</keyword>
<evidence type="ECO:0000259" key="16">
    <source>
        <dbReference type="SMART" id="SM00702"/>
    </source>
</evidence>
<dbReference type="EMBL" id="BQNB010016107">
    <property type="protein sequence ID" value="GJT47894.1"/>
    <property type="molecule type" value="Genomic_DNA"/>
</dbReference>
<dbReference type="SMART" id="SM00702">
    <property type="entry name" value="P4Hc"/>
    <property type="match status" value="1"/>
</dbReference>
<dbReference type="EC" id="1.14.11.2" evidence="4"/>
<keyword evidence="6" id="KW-0479">Metal-binding</keyword>
<feature type="domain" description="ShKT" evidence="15">
    <location>
        <begin position="286"/>
        <end position="328"/>
    </location>
</feature>
<evidence type="ECO:0000256" key="12">
    <source>
        <dbReference type="ARBA" id="ARBA00023004"/>
    </source>
</evidence>
<keyword evidence="7" id="KW-0256">Endoplasmic reticulum</keyword>
<dbReference type="InterPro" id="IPR006620">
    <property type="entry name" value="Pro_4_hyd_alph"/>
</dbReference>
<dbReference type="PANTHER" id="PTHR10869:SF102">
    <property type="entry name" value="PROLYL 4-HYDROXYLASE 12-RELATED"/>
    <property type="match status" value="1"/>
</dbReference>
<reference evidence="17" key="2">
    <citation type="submission" date="2022-01" db="EMBL/GenBank/DDBJ databases">
        <authorList>
            <person name="Yamashiro T."/>
            <person name="Shiraishi A."/>
            <person name="Satake H."/>
            <person name="Nakayama K."/>
        </authorList>
    </citation>
    <scope>NUCLEOTIDE SEQUENCE</scope>
</reference>
<dbReference type="PANTHER" id="PTHR10869">
    <property type="entry name" value="PROLYL 4-HYDROXYLASE ALPHA SUBUNIT"/>
    <property type="match status" value="1"/>
</dbReference>
<keyword evidence="11" id="KW-0560">Oxidoreductase</keyword>
<evidence type="ECO:0000256" key="10">
    <source>
        <dbReference type="ARBA" id="ARBA00022989"/>
    </source>
</evidence>
<name>A0ABQ5EAH6_9ASTR</name>
<dbReference type="SMART" id="SM00254">
    <property type="entry name" value="ShKT"/>
    <property type="match status" value="1"/>
</dbReference>
<evidence type="ECO:0000256" key="2">
    <source>
        <dbReference type="ARBA" id="ARBA00004648"/>
    </source>
</evidence>
<comment type="similarity">
    <text evidence="3">Belongs to the P4HA family.</text>
</comment>
<dbReference type="InterPro" id="IPR003582">
    <property type="entry name" value="ShKT_dom"/>
</dbReference>
<dbReference type="Pfam" id="PF03962">
    <property type="entry name" value="Mnd1"/>
    <property type="match status" value="1"/>
</dbReference>
<organism evidence="17 18">
    <name type="scientific">Tanacetum coccineum</name>
    <dbReference type="NCBI Taxonomy" id="301880"/>
    <lineage>
        <taxon>Eukaryota</taxon>
        <taxon>Viridiplantae</taxon>
        <taxon>Streptophyta</taxon>
        <taxon>Embryophyta</taxon>
        <taxon>Tracheophyta</taxon>
        <taxon>Spermatophyta</taxon>
        <taxon>Magnoliopsida</taxon>
        <taxon>eudicotyledons</taxon>
        <taxon>Gunneridae</taxon>
        <taxon>Pentapetalae</taxon>
        <taxon>asterids</taxon>
        <taxon>campanulids</taxon>
        <taxon>Asterales</taxon>
        <taxon>Asteraceae</taxon>
        <taxon>Asteroideae</taxon>
        <taxon>Anthemideae</taxon>
        <taxon>Anthemidinae</taxon>
        <taxon>Tanacetum</taxon>
    </lineage>
</organism>
<evidence type="ECO:0000256" key="13">
    <source>
        <dbReference type="ARBA" id="ARBA00023136"/>
    </source>
</evidence>
<evidence type="ECO:0000256" key="4">
    <source>
        <dbReference type="ARBA" id="ARBA00012269"/>
    </source>
</evidence>
<evidence type="ECO:0000256" key="5">
    <source>
        <dbReference type="ARBA" id="ARBA00022692"/>
    </source>
</evidence>
<evidence type="ECO:0000256" key="7">
    <source>
        <dbReference type="ARBA" id="ARBA00022824"/>
    </source>
</evidence>
<protein>
    <recommendedName>
        <fullName evidence="4">procollagen-proline 4-dioxygenase</fullName>
        <ecNumber evidence="4">1.14.11.2</ecNumber>
    </recommendedName>
</protein>
<evidence type="ECO:0000256" key="3">
    <source>
        <dbReference type="ARBA" id="ARBA00006511"/>
    </source>
</evidence>
<keyword evidence="8" id="KW-0223">Dioxygenase</keyword>
<keyword evidence="10" id="KW-1133">Transmembrane helix</keyword>
<sequence length="431" mass="48264">MLRFLVGAQKTISSLQSRIGVCPLVVLGMWLGSGELVCRKELRIKEVVNAAIDLSRVVPPNTIDPSRVTQLSWQPRVSLYNGFLSDEECQHLISLGNDNNKSSGNSSAKAMEGASNLDISLEIKDEITSKIEERISAWTFLPKGNGKAFHVHHLAGPEETKENHNYLGNTSTQQQNGESVMATVVLYLSNVTQGGQILFPKAESGSSRPKDKEWSDCTVSSPITKPIKGNALLFFNLHPNTSIDPMSLHARCAITEGDMWWTTKIFMVKPIHRLKSVATKTSNDDLCTDEDDNCQQWAAFGECERNPIFMVGTADYYGTCRRSCNLKKIEKLGPRKGVNSQSVKDVVQSVVDDDWVAEDKIGTSLRNVSKKLESRLQSSKKRHVELSESLRMLDAREEALIELKAIEQKYQSESRKNWDNLQTMIRLHLKQ</sequence>
<evidence type="ECO:0000259" key="15">
    <source>
        <dbReference type="SMART" id="SM00254"/>
    </source>
</evidence>
<keyword evidence="5" id="KW-0812">Transmembrane</keyword>
<evidence type="ECO:0000256" key="9">
    <source>
        <dbReference type="ARBA" id="ARBA00022968"/>
    </source>
</evidence>
<evidence type="ECO:0000256" key="6">
    <source>
        <dbReference type="ARBA" id="ARBA00022723"/>
    </source>
</evidence>
<evidence type="ECO:0000313" key="17">
    <source>
        <dbReference type="EMBL" id="GJT47894.1"/>
    </source>
</evidence>